<organism evidence="2 3">
    <name type="scientific">Hymenoscyphus fraxineus</name>
    <dbReference type="NCBI Taxonomy" id="746836"/>
    <lineage>
        <taxon>Eukaryota</taxon>
        <taxon>Fungi</taxon>
        <taxon>Dikarya</taxon>
        <taxon>Ascomycota</taxon>
        <taxon>Pezizomycotina</taxon>
        <taxon>Leotiomycetes</taxon>
        <taxon>Helotiales</taxon>
        <taxon>Helotiaceae</taxon>
        <taxon>Hymenoscyphus</taxon>
    </lineage>
</organism>
<evidence type="ECO:0000313" key="2">
    <source>
        <dbReference type="EMBL" id="CAG8961742.1"/>
    </source>
</evidence>
<dbReference type="EMBL" id="CAJVRL010000115">
    <property type="protein sequence ID" value="CAG8961742.1"/>
    <property type="molecule type" value="Genomic_DNA"/>
</dbReference>
<evidence type="ECO:0000313" key="3">
    <source>
        <dbReference type="Proteomes" id="UP000696280"/>
    </source>
</evidence>
<protein>
    <submittedName>
        <fullName evidence="2">Uncharacterized protein</fullName>
    </submittedName>
</protein>
<feature type="compositionally biased region" description="Pro residues" evidence="1">
    <location>
        <begin position="73"/>
        <end position="86"/>
    </location>
</feature>
<dbReference type="AlphaFoldDB" id="A0A9N9LCK7"/>
<sequence>MFGNRRQFRNRDNVSEFGSDDEGGPPGSMHQDMGAPHRNPQTSQYRPPPFPQDIVRRQSGYDRFPPRTGPQDIDPPPSGYDRFPPPSRHDRLPPSGYDRFPRTPNTRFGAQNQDPFATGMMASQQDYDQPEVQGNSNLRGLGVPVEVHFHNNVQGGNVGGSYTHGGEDGYGRNSHLPFGNGMSRADDIMASYPLGYNGRPVRSYNLN</sequence>
<gene>
    <name evidence="2" type="ORF">HYFRA_00006284</name>
</gene>
<dbReference type="Proteomes" id="UP000696280">
    <property type="component" value="Unassembled WGS sequence"/>
</dbReference>
<proteinExistence type="predicted"/>
<feature type="region of interest" description="Disordered" evidence="1">
    <location>
        <begin position="1"/>
        <end position="107"/>
    </location>
</feature>
<accession>A0A9N9LCK7</accession>
<name>A0A9N9LCK7_9HELO</name>
<comment type="caution">
    <text evidence="2">The sequence shown here is derived from an EMBL/GenBank/DDBJ whole genome shotgun (WGS) entry which is preliminary data.</text>
</comment>
<dbReference type="OrthoDB" id="10453356at2759"/>
<evidence type="ECO:0000256" key="1">
    <source>
        <dbReference type="SAM" id="MobiDB-lite"/>
    </source>
</evidence>
<reference evidence="2" key="1">
    <citation type="submission" date="2021-07" db="EMBL/GenBank/DDBJ databases">
        <authorList>
            <person name="Durling M."/>
        </authorList>
    </citation>
    <scope>NUCLEOTIDE SEQUENCE</scope>
</reference>
<keyword evidence="3" id="KW-1185">Reference proteome</keyword>